<name>A0A915CVF3_9BILA</name>
<evidence type="ECO:0000313" key="2">
    <source>
        <dbReference type="WBParaSite" id="jg12790"/>
    </source>
</evidence>
<reference evidence="2" key="1">
    <citation type="submission" date="2022-11" db="UniProtKB">
        <authorList>
            <consortium name="WormBaseParasite"/>
        </authorList>
    </citation>
    <scope>IDENTIFICATION</scope>
</reference>
<protein>
    <submittedName>
        <fullName evidence="2">Uncharacterized protein</fullName>
    </submittedName>
</protein>
<dbReference type="AlphaFoldDB" id="A0A915CVF3"/>
<keyword evidence="1" id="KW-1185">Reference proteome</keyword>
<dbReference type="WBParaSite" id="jg12790">
    <property type="protein sequence ID" value="jg12790"/>
    <property type="gene ID" value="jg12790"/>
</dbReference>
<dbReference type="Proteomes" id="UP000887574">
    <property type="component" value="Unplaced"/>
</dbReference>
<organism evidence="1 2">
    <name type="scientific">Ditylenchus dipsaci</name>
    <dbReference type="NCBI Taxonomy" id="166011"/>
    <lineage>
        <taxon>Eukaryota</taxon>
        <taxon>Metazoa</taxon>
        <taxon>Ecdysozoa</taxon>
        <taxon>Nematoda</taxon>
        <taxon>Chromadorea</taxon>
        <taxon>Rhabditida</taxon>
        <taxon>Tylenchina</taxon>
        <taxon>Tylenchomorpha</taxon>
        <taxon>Sphaerularioidea</taxon>
        <taxon>Anguinidae</taxon>
        <taxon>Anguininae</taxon>
        <taxon>Ditylenchus</taxon>
    </lineage>
</organism>
<sequence>MEGFKRAKITELRRTYWLKESKFPDSYLQISLNPDETELETNEVERQVWAILNNYGINEEMIKESVGKGLAILL</sequence>
<accession>A0A915CVF3</accession>
<evidence type="ECO:0000313" key="1">
    <source>
        <dbReference type="Proteomes" id="UP000887574"/>
    </source>
</evidence>
<proteinExistence type="predicted"/>